<comment type="caution">
    <text evidence="2">The sequence shown here is derived from an EMBL/GenBank/DDBJ whole genome shotgun (WGS) entry which is preliminary data.</text>
</comment>
<reference evidence="2" key="1">
    <citation type="journal article" date="2020" name="bioRxiv">
        <title>Hybrid origin of Populus tomentosa Carr. identified through genome sequencing and phylogenomic analysis.</title>
        <authorList>
            <person name="An X."/>
            <person name="Gao K."/>
            <person name="Chen Z."/>
            <person name="Li J."/>
            <person name="Yang X."/>
            <person name="Yang X."/>
            <person name="Zhou J."/>
            <person name="Guo T."/>
            <person name="Zhao T."/>
            <person name="Huang S."/>
            <person name="Miao D."/>
            <person name="Khan W.U."/>
            <person name="Rao P."/>
            <person name="Ye M."/>
            <person name="Lei B."/>
            <person name="Liao W."/>
            <person name="Wang J."/>
            <person name="Ji L."/>
            <person name="Li Y."/>
            <person name="Guo B."/>
            <person name="Mustafa N.S."/>
            <person name="Li S."/>
            <person name="Yun Q."/>
            <person name="Keller S.R."/>
            <person name="Mao J."/>
            <person name="Zhang R."/>
            <person name="Strauss S.H."/>
        </authorList>
    </citation>
    <scope>NUCLEOTIDE SEQUENCE</scope>
    <source>
        <strain evidence="2">GM15</strain>
        <tissue evidence="2">Leaf</tissue>
    </source>
</reference>
<feature type="compositionally biased region" description="Polar residues" evidence="1">
    <location>
        <begin position="72"/>
        <end position="83"/>
    </location>
</feature>
<organism evidence="2 3">
    <name type="scientific">Populus tomentosa</name>
    <name type="common">Chinese white poplar</name>
    <dbReference type="NCBI Taxonomy" id="118781"/>
    <lineage>
        <taxon>Eukaryota</taxon>
        <taxon>Viridiplantae</taxon>
        <taxon>Streptophyta</taxon>
        <taxon>Embryophyta</taxon>
        <taxon>Tracheophyta</taxon>
        <taxon>Spermatophyta</taxon>
        <taxon>Magnoliopsida</taxon>
        <taxon>eudicotyledons</taxon>
        <taxon>Gunneridae</taxon>
        <taxon>Pentapetalae</taxon>
        <taxon>rosids</taxon>
        <taxon>fabids</taxon>
        <taxon>Malpighiales</taxon>
        <taxon>Salicaceae</taxon>
        <taxon>Saliceae</taxon>
        <taxon>Populus</taxon>
    </lineage>
</organism>
<protein>
    <submittedName>
        <fullName evidence="2">Uncharacterized protein</fullName>
    </submittedName>
</protein>
<accession>A0A8X7YSL3</accession>
<feature type="compositionally biased region" description="Low complexity" evidence="1">
    <location>
        <begin position="125"/>
        <end position="138"/>
    </location>
</feature>
<feature type="region of interest" description="Disordered" evidence="1">
    <location>
        <begin position="51"/>
        <end position="155"/>
    </location>
</feature>
<sequence length="155" mass="16610">MITLEKGYKVRKRGWKLMMKTTVAVVFVLGLAFLDLQVDAKRLLLKEIKAEKTDDKPLSNVQQDGKLDAVNNAGTDVNPNNQPGKVDTYGNPVTGSVPAADTKNDNATSSPSTSDNKGSTDDEANSSYGNYGNPSGSSTDTHHSFTNDCQPKKGC</sequence>
<dbReference type="Proteomes" id="UP000886885">
    <property type="component" value="Chromosome 13D"/>
</dbReference>
<evidence type="ECO:0000313" key="3">
    <source>
        <dbReference type="Proteomes" id="UP000886885"/>
    </source>
</evidence>
<gene>
    <name evidence="2" type="ORF">POTOM_044875</name>
</gene>
<dbReference type="OrthoDB" id="847862at2759"/>
<dbReference type="EMBL" id="JAAWWB010000026">
    <property type="protein sequence ID" value="KAG6750385.1"/>
    <property type="molecule type" value="Genomic_DNA"/>
</dbReference>
<evidence type="ECO:0000256" key="1">
    <source>
        <dbReference type="SAM" id="MobiDB-lite"/>
    </source>
</evidence>
<dbReference type="AlphaFoldDB" id="A0A8X7YSL3"/>
<name>A0A8X7YSL3_POPTO</name>
<feature type="compositionally biased region" description="Polar residues" evidence="1">
    <location>
        <begin position="105"/>
        <end position="117"/>
    </location>
</feature>
<proteinExistence type="predicted"/>
<keyword evidence="3" id="KW-1185">Reference proteome</keyword>
<evidence type="ECO:0000313" key="2">
    <source>
        <dbReference type="EMBL" id="KAG6750385.1"/>
    </source>
</evidence>